<accession>A0ABN9VRZ3</accession>
<organism evidence="3 4">
    <name type="scientific">Prorocentrum cordatum</name>
    <dbReference type="NCBI Taxonomy" id="2364126"/>
    <lineage>
        <taxon>Eukaryota</taxon>
        <taxon>Sar</taxon>
        <taxon>Alveolata</taxon>
        <taxon>Dinophyceae</taxon>
        <taxon>Prorocentrales</taxon>
        <taxon>Prorocentraceae</taxon>
        <taxon>Prorocentrum</taxon>
    </lineage>
</organism>
<dbReference type="Proteomes" id="UP001189429">
    <property type="component" value="Unassembled WGS sequence"/>
</dbReference>
<dbReference type="EMBL" id="CAUYUJ010017564">
    <property type="protein sequence ID" value="CAK0875840.1"/>
    <property type="molecule type" value="Genomic_DNA"/>
</dbReference>
<feature type="signal peptide" evidence="2">
    <location>
        <begin position="1"/>
        <end position="23"/>
    </location>
</feature>
<feature type="chain" id="PRO_5047278180" evidence="2">
    <location>
        <begin position="24"/>
        <end position="531"/>
    </location>
</feature>
<feature type="region of interest" description="Disordered" evidence="1">
    <location>
        <begin position="399"/>
        <end position="436"/>
    </location>
</feature>
<sequence length="531" mass="58841">MHSPTSTAVRAWAFLLHLGNTLAARDADHRSFTMLQKDGVVHWAEAGAKVLTSSRSGAPETAAQWRARFPARTGEFVGPDMFTQKKWEDAVLHTFGEGALNPSPSKAEAPFDFKSKEECKYKNEAGVQFDCRGKKDDPAMRAMSVSNLRKVWKFIGLIADPETGMVVCPKAYYGDPDCTGPGELKPKQAVSMNVLNDVLVKPLTKYTELSLVGHIGGGKPDYFISHSWGGAFLGFLAAVEGHFASLTGNPDPETTYYWICTFANNQHEGKIAADMGKGITDAPFYRGIQIAKEVISVQDDTQGAQFTLRRAWCVFEMLIAYEYDKNIIFMCSNGHGFSEDRIYDASGEHDVSAGMQCDQSLIPRMFNFDPTEAFAQGDQRTEILNFIKDKGCKYTKVTEMQDDVEEDEQAQDDEEEEGRGSAQNAVEPPESPKTQNGFECLKFKMQHLMRMNLEWRRRPNLQKQHYDDCVACVRHNSGSSGADASNVWCQRAGCVRGNNTVAARASKICGDESILWGEQACSGDMIGADIQ</sequence>
<evidence type="ECO:0000256" key="1">
    <source>
        <dbReference type="SAM" id="MobiDB-lite"/>
    </source>
</evidence>
<gene>
    <name evidence="3" type="ORF">PCOR1329_LOCUS60407</name>
</gene>
<evidence type="ECO:0000313" key="3">
    <source>
        <dbReference type="EMBL" id="CAK0875840.1"/>
    </source>
</evidence>
<evidence type="ECO:0000313" key="4">
    <source>
        <dbReference type="Proteomes" id="UP001189429"/>
    </source>
</evidence>
<comment type="caution">
    <text evidence="3">The sequence shown here is derived from an EMBL/GenBank/DDBJ whole genome shotgun (WGS) entry which is preliminary data.</text>
</comment>
<proteinExistence type="predicted"/>
<protein>
    <submittedName>
        <fullName evidence="3">Uncharacterized protein</fullName>
    </submittedName>
</protein>
<reference evidence="3" key="1">
    <citation type="submission" date="2023-10" db="EMBL/GenBank/DDBJ databases">
        <authorList>
            <person name="Chen Y."/>
            <person name="Shah S."/>
            <person name="Dougan E. K."/>
            <person name="Thang M."/>
            <person name="Chan C."/>
        </authorList>
    </citation>
    <scope>NUCLEOTIDE SEQUENCE [LARGE SCALE GENOMIC DNA]</scope>
</reference>
<name>A0ABN9VRZ3_9DINO</name>
<keyword evidence="4" id="KW-1185">Reference proteome</keyword>
<feature type="compositionally biased region" description="Acidic residues" evidence="1">
    <location>
        <begin position="400"/>
        <end position="417"/>
    </location>
</feature>
<keyword evidence="2" id="KW-0732">Signal</keyword>
<evidence type="ECO:0000256" key="2">
    <source>
        <dbReference type="SAM" id="SignalP"/>
    </source>
</evidence>